<dbReference type="EMBL" id="JACBZS010000001">
    <property type="protein sequence ID" value="NYI70350.1"/>
    <property type="molecule type" value="Genomic_DNA"/>
</dbReference>
<proteinExistence type="inferred from homology"/>
<dbReference type="SUPFAM" id="SSF52540">
    <property type="entry name" value="P-loop containing nucleoside triphosphate hydrolases"/>
    <property type="match status" value="1"/>
</dbReference>
<keyword evidence="6" id="KW-0479">Metal-binding</keyword>
<evidence type="ECO:0000256" key="3">
    <source>
        <dbReference type="ARBA" id="ARBA00019010"/>
    </source>
</evidence>
<comment type="function">
    <text evidence="10">Required for the formation of a threonylcarbamoyl group on adenosine at position 37 (t(6)A37) in tRNAs that read codons beginning with adenine. Is involved in the transfer of the threonylcarbamoyl moiety of threonylcarbamoyl-AMP (TC-AMP) to the N6 group of A37, together with TsaD and TsaB. TsaE seems to play an indirect role in the t(6)A biosynthesis pathway, possibly in regulating the core enzymatic function of TsaD.</text>
</comment>
<evidence type="ECO:0000313" key="13">
    <source>
        <dbReference type="EMBL" id="NYI70350.1"/>
    </source>
</evidence>
<evidence type="ECO:0000256" key="8">
    <source>
        <dbReference type="ARBA" id="ARBA00022840"/>
    </source>
</evidence>
<keyword evidence="14" id="KW-1185">Reference proteome</keyword>
<comment type="similarity">
    <text evidence="2">Belongs to the TsaE family.</text>
</comment>
<dbReference type="GO" id="GO:0005524">
    <property type="term" value="F:ATP binding"/>
    <property type="evidence" value="ECO:0007669"/>
    <property type="project" value="UniProtKB-KW"/>
</dbReference>
<organism evidence="13 14">
    <name type="scientific">Naumannella cuiyingiana</name>
    <dbReference type="NCBI Taxonomy" id="1347891"/>
    <lineage>
        <taxon>Bacteria</taxon>
        <taxon>Bacillati</taxon>
        <taxon>Actinomycetota</taxon>
        <taxon>Actinomycetes</taxon>
        <taxon>Propionibacteriales</taxon>
        <taxon>Propionibacteriaceae</taxon>
        <taxon>Naumannella</taxon>
    </lineage>
</organism>
<dbReference type="InterPro" id="IPR003442">
    <property type="entry name" value="T6A_TsaE"/>
</dbReference>
<keyword evidence="9" id="KW-0460">Magnesium</keyword>
<evidence type="ECO:0000256" key="5">
    <source>
        <dbReference type="ARBA" id="ARBA00022694"/>
    </source>
</evidence>
<dbReference type="Proteomes" id="UP000527616">
    <property type="component" value="Unassembled WGS sequence"/>
</dbReference>
<dbReference type="PROSITE" id="PS51186">
    <property type="entry name" value="GNAT"/>
    <property type="match status" value="1"/>
</dbReference>
<evidence type="ECO:0000256" key="7">
    <source>
        <dbReference type="ARBA" id="ARBA00022741"/>
    </source>
</evidence>
<dbReference type="InterPro" id="IPR016181">
    <property type="entry name" value="Acyl_CoA_acyltransferase"/>
</dbReference>
<dbReference type="PANTHER" id="PTHR33540">
    <property type="entry name" value="TRNA THREONYLCARBAMOYLADENOSINE BIOSYNTHESIS PROTEIN TSAE"/>
    <property type="match status" value="1"/>
</dbReference>
<dbReference type="Pfam" id="PF02367">
    <property type="entry name" value="TsaE"/>
    <property type="match status" value="1"/>
</dbReference>
<keyword evidence="7" id="KW-0547">Nucleotide-binding</keyword>
<evidence type="ECO:0000256" key="10">
    <source>
        <dbReference type="ARBA" id="ARBA00024908"/>
    </source>
</evidence>
<comment type="subcellular location">
    <subcellularLocation>
        <location evidence="1">Cytoplasm</location>
    </subcellularLocation>
</comment>
<dbReference type="InterPro" id="IPR027417">
    <property type="entry name" value="P-loop_NTPase"/>
</dbReference>
<feature type="domain" description="N-acetyltransferase" evidence="12">
    <location>
        <begin position="17"/>
        <end position="169"/>
    </location>
</feature>
<gene>
    <name evidence="13" type="ORF">GGQ54_000910</name>
</gene>
<evidence type="ECO:0000256" key="4">
    <source>
        <dbReference type="ARBA" id="ARBA00022490"/>
    </source>
</evidence>
<keyword evidence="5" id="KW-0819">tRNA processing</keyword>
<dbReference type="NCBIfam" id="TIGR00150">
    <property type="entry name" value="T6A_YjeE"/>
    <property type="match status" value="1"/>
</dbReference>
<evidence type="ECO:0000256" key="6">
    <source>
        <dbReference type="ARBA" id="ARBA00022723"/>
    </source>
</evidence>
<name>A0A7Z0D7M7_9ACTN</name>
<dbReference type="GO" id="GO:0046872">
    <property type="term" value="F:metal ion binding"/>
    <property type="evidence" value="ECO:0007669"/>
    <property type="project" value="UniProtKB-KW"/>
</dbReference>
<dbReference type="Pfam" id="PF00583">
    <property type="entry name" value="Acetyltransf_1"/>
    <property type="match status" value="1"/>
</dbReference>
<reference evidence="13 14" key="1">
    <citation type="submission" date="2020-07" db="EMBL/GenBank/DDBJ databases">
        <title>Sequencing the genomes of 1000 actinobacteria strains.</title>
        <authorList>
            <person name="Klenk H.-P."/>
        </authorList>
    </citation>
    <scope>NUCLEOTIDE SEQUENCE [LARGE SCALE GENOMIC DNA]</scope>
    <source>
        <strain evidence="13 14">DSM 103164</strain>
    </source>
</reference>
<keyword evidence="4" id="KW-0963">Cytoplasm</keyword>
<evidence type="ECO:0000313" key="14">
    <source>
        <dbReference type="Proteomes" id="UP000527616"/>
    </source>
</evidence>
<dbReference type="AlphaFoldDB" id="A0A7Z0D7M7"/>
<evidence type="ECO:0000256" key="9">
    <source>
        <dbReference type="ARBA" id="ARBA00022842"/>
    </source>
</evidence>
<keyword evidence="8" id="KW-0067">ATP-binding</keyword>
<dbReference type="PANTHER" id="PTHR33540:SF2">
    <property type="entry name" value="TRNA THREONYLCARBAMOYLADENOSINE BIOSYNTHESIS PROTEIN TSAE"/>
    <property type="match status" value="1"/>
</dbReference>
<accession>A0A7Z0D7M7</accession>
<dbReference type="Gene3D" id="3.40.630.30">
    <property type="match status" value="1"/>
</dbReference>
<dbReference type="Gene3D" id="3.40.50.300">
    <property type="entry name" value="P-loop containing nucleotide triphosphate hydrolases"/>
    <property type="match status" value="1"/>
</dbReference>
<dbReference type="GO" id="GO:0002949">
    <property type="term" value="P:tRNA threonylcarbamoyladenosine modification"/>
    <property type="evidence" value="ECO:0007669"/>
    <property type="project" value="InterPro"/>
</dbReference>
<comment type="caution">
    <text evidence="13">The sequence shown here is derived from an EMBL/GenBank/DDBJ whole genome shotgun (WGS) entry which is preliminary data.</text>
</comment>
<evidence type="ECO:0000256" key="11">
    <source>
        <dbReference type="ARBA" id="ARBA00032441"/>
    </source>
</evidence>
<dbReference type="GO" id="GO:0016747">
    <property type="term" value="F:acyltransferase activity, transferring groups other than amino-acyl groups"/>
    <property type="evidence" value="ECO:0007669"/>
    <property type="project" value="InterPro"/>
</dbReference>
<dbReference type="InterPro" id="IPR000182">
    <property type="entry name" value="GNAT_dom"/>
</dbReference>
<protein>
    <recommendedName>
        <fullName evidence="3">tRNA threonylcarbamoyladenosine biosynthesis protein TsaE</fullName>
    </recommendedName>
    <alternativeName>
        <fullName evidence="11">t(6)A37 threonylcarbamoyladenosine biosynthesis protein TsaE</fullName>
    </alternativeName>
</protein>
<evidence type="ECO:0000256" key="2">
    <source>
        <dbReference type="ARBA" id="ARBA00007599"/>
    </source>
</evidence>
<dbReference type="GO" id="GO:0005737">
    <property type="term" value="C:cytoplasm"/>
    <property type="evidence" value="ECO:0007669"/>
    <property type="project" value="UniProtKB-SubCell"/>
</dbReference>
<evidence type="ECO:0000259" key="12">
    <source>
        <dbReference type="PROSITE" id="PS51186"/>
    </source>
</evidence>
<sequence length="321" mass="33649">MPKHEGTGGPGDELEALDIAQAGPEDAAEMVAVMHAAFAARGPVDPPPAALAETPATIAEAVRRGGGVLARIGAEPAGVVVLVPAGEGEVTLTRVSVHPRFQHHGIAAQMIAAAHDVAARAGFVRARLLVRREFPELARRWARHGYRIDEQTAEGGIWVRDLPVAVGVPTAEAMTELGRRLASLLRGGDVLIATGDLGAGKTTLVQGIGAGLGVEEEVISPTFVLSRVHRTGPGTPDLVHVDAYRLGSAAEVDDLDLDASLAGSVTVIEWGRGVAEQLADERLELDLLVEPGGGRTVLIDPVGRRWDRAELRELARALAHV</sequence>
<dbReference type="CDD" id="cd04301">
    <property type="entry name" value="NAT_SF"/>
    <property type="match status" value="1"/>
</dbReference>
<dbReference type="RefSeq" id="WP_343045850.1">
    <property type="nucleotide sequence ID" value="NZ_JACBZS010000001.1"/>
</dbReference>
<evidence type="ECO:0000256" key="1">
    <source>
        <dbReference type="ARBA" id="ARBA00004496"/>
    </source>
</evidence>
<dbReference type="SUPFAM" id="SSF55729">
    <property type="entry name" value="Acyl-CoA N-acyltransferases (Nat)"/>
    <property type="match status" value="1"/>
</dbReference>